<reference evidence="2 3" key="1">
    <citation type="journal article" date="2019" name="Int. J. Syst. Evol. Microbiol.">
        <title>The Global Catalogue of Microorganisms (GCM) 10K type strain sequencing project: providing services to taxonomists for standard genome sequencing and annotation.</title>
        <authorList>
            <consortium name="The Broad Institute Genomics Platform"/>
            <consortium name="The Broad Institute Genome Sequencing Center for Infectious Disease"/>
            <person name="Wu L."/>
            <person name="Ma J."/>
        </authorList>
    </citation>
    <scope>NUCLEOTIDE SEQUENCE [LARGE SCALE GENOMIC DNA]</scope>
    <source>
        <strain evidence="2 3">JCM 15933</strain>
    </source>
</reference>
<protein>
    <submittedName>
        <fullName evidence="2">Uncharacterized protein</fullName>
    </submittedName>
</protein>
<name>A0ABN2CS14_9ACTN</name>
<dbReference type="EMBL" id="BAAAQD010000031">
    <property type="protein sequence ID" value="GAA1562326.1"/>
    <property type="molecule type" value="Genomic_DNA"/>
</dbReference>
<feature type="region of interest" description="Disordered" evidence="1">
    <location>
        <begin position="123"/>
        <end position="144"/>
    </location>
</feature>
<proteinExistence type="predicted"/>
<gene>
    <name evidence="2" type="ORF">GCM10009827_099810</name>
</gene>
<dbReference type="Proteomes" id="UP001501470">
    <property type="component" value="Unassembled WGS sequence"/>
</dbReference>
<evidence type="ECO:0000313" key="3">
    <source>
        <dbReference type="Proteomes" id="UP001501470"/>
    </source>
</evidence>
<accession>A0ABN2CS14</accession>
<evidence type="ECO:0000256" key="1">
    <source>
        <dbReference type="SAM" id="MobiDB-lite"/>
    </source>
</evidence>
<sequence length="144" mass="13515">MVFTPPTAPTPVGAEGAAWMPAMPSPADGLADAFTESFAETDAVGAGGAREPLGLTGIDEGGTPAGVGGVVVATGWEAAALAGAVRAAGTALVAGADRPDGEGRWASCARTGVLRGILFAGAGDDPAGPAGAPPGAPPAAAAGR</sequence>
<comment type="caution">
    <text evidence="2">The sequence shown here is derived from an EMBL/GenBank/DDBJ whole genome shotgun (WGS) entry which is preliminary data.</text>
</comment>
<organism evidence="2 3">
    <name type="scientific">Dactylosporangium maewongense</name>
    <dbReference type="NCBI Taxonomy" id="634393"/>
    <lineage>
        <taxon>Bacteria</taxon>
        <taxon>Bacillati</taxon>
        <taxon>Actinomycetota</taxon>
        <taxon>Actinomycetes</taxon>
        <taxon>Micromonosporales</taxon>
        <taxon>Micromonosporaceae</taxon>
        <taxon>Dactylosporangium</taxon>
    </lineage>
</organism>
<evidence type="ECO:0000313" key="2">
    <source>
        <dbReference type="EMBL" id="GAA1562326.1"/>
    </source>
</evidence>
<keyword evidence="3" id="KW-1185">Reference proteome</keyword>